<evidence type="ECO:0000313" key="2">
    <source>
        <dbReference type="EMBL" id="TSJ42700.1"/>
    </source>
</evidence>
<dbReference type="OrthoDB" id="595476at2"/>
<keyword evidence="3" id="KW-1185">Reference proteome</keyword>
<evidence type="ECO:0000256" key="1">
    <source>
        <dbReference type="ARBA" id="ARBA00022649"/>
    </source>
</evidence>
<gene>
    <name evidence="2" type="ORF">FO440_00465</name>
</gene>
<dbReference type="Gene3D" id="3.30.2310.20">
    <property type="entry name" value="RelE-like"/>
    <property type="match status" value="1"/>
</dbReference>
<dbReference type="EMBL" id="VLPK01000001">
    <property type="protein sequence ID" value="TSJ42700.1"/>
    <property type="molecule type" value="Genomic_DNA"/>
</dbReference>
<sequence>MYKAIILPPAKLDIKEAATWYNGKQNGLGKRFTTEVRQKVNHLKQDPFISVVRYDDVRTAVLEVFPFMIHYSVNDKDNLIVILAVLHTSRNPDIWKVERDVSDE</sequence>
<dbReference type="AlphaFoldDB" id="A0A556MRY3"/>
<proteinExistence type="predicted"/>
<keyword evidence="1" id="KW-1277">Toxin-antitoxin system</keyword>
<name>A0A556MRY3_9SPHI</name>
<dbReference type="Proteomes" id="UP000318733">
    <property type="component" value="Unassembled WGS sequence"/>
</dbReference>
<dbReference type="RefSeq" id="WP_144246271.1">
    <property type="nucleotide sequence ID" value="NZ_VLPK01000001.1"/>
</dbReference>
<accession>A0A556MRY3</accession>
<comment type="caution">
    <text evidence="2">The sequence shown here is derived from an EMBL/GenBank/DDBJ whole genome shotgun (WGS) entry which is preliminary data.</text>
</comment>
<evidence type="ECO:0000313" key="3">
    <source>
        <dbReference type="Proteomes" id="UP000318733"/>
    </source>
</evidence>
<protein>
    <submittedName>
        <fullName evidence="2">Type II toxin-antitoxin system RelE/ParE family toxin</fullName>
    </submittedName>
</protein>
<organism evidence="2 3">
    <name type="scientific">Mucilaginibacter corticis</name>
    <dbReference type="NCBI Taxonomy" id="2597670"/>
    <lineage>
        <taxon>Bacteria</taxon>
        <taxon>Pseudomonadati</taxon>
        <taxon>Bacteroidota</taxon>
        <taxon>Sphingobacteriia</taxon>
        <taxon>Sphingobacteriales</taxon>
        <taxon>Sphingobacteriaceae</taxon>
        <taxon>Mucilaginibacter</taxon>
    </lineage>
</organism>
<dbReference type="Pfam" id="PF05016">
    <property type="entry name" value="ParE_toxin"/>
    <property type="match status" value="1"/>
</dbReference>
<reference evidence="2 3" key="1">
    <citation type="submission" date="2019-07" db="EMBL/GenBank/DDBJ databases">
        <authorList>
            <person name="Huq M.A."/>
        </authorList>
    </citation>
    <scope>NUCLEOTIDE SEQUENCE [LARGE SCALE GENOMIC DNA]</scope>
    <source>
        <strain evidence="2 3">MAH-19</strain>
    </source>
</reference>
<dbReference type="InterPro" id="IPR007712">
    <property type="entry name" value="RelE/ParE_toxin"/>
</dbReference>
<dbReference type="InterPro" id="IPR035093">
    <property type="entry name" value="RelE/ParE_toxin_dom_sf"/>
</dbReference>